<feature type="domain" description="G-protein coupled receptors family 1 profile" evidence="9">
    <location>
        <begin position="21"/>
        <end position="49"/>
    </location>
</feature>
<accession>A0A821KSV0</accession>
<evidence type="ECO:0000256" key="6">
    <source>
        <dbReference type="ARBA" id="ARBA00023170"/>
    </source>
</evidence>
<keyword evidence="5 8" id="KW-0472">Membrane</keyword>
<evidence type="ECO:0000256" key="4">
    <source>
        <dbReference type="ARBA" id="ARBA00023040"/>
    </source>
</evidence>
<evidence type="ECO:0000256" key="1">
    <source>
        <dbReference type="ARBA" id="ARBA00004141"/>
    </source>
</evidence>
<evidence type="ECO:0000256" key="8">
    <source>
        <dbReference type="SAM" id="Phobius"/>
    </source>
</evidence>
<reference evidence="10" key="1">
    <citation type="submission" date="2021-02" db="EMBL/GenBank/DDBJ databases">
        <authorList>
            <person name="Nowell W R."/>
        </authorList>
    </citation>
    <scope>NUCLEOTIDE SEQUENCE</scope>
</reference>
<evidence type="ECO:0000256" key="3">
    <source>
        <dbReference type="ARBA" id="ARBA00022989"/>
    </source>
</evidence>
<dbReference type="AlphaFoldDB" id="A0A821KSV0"/>
<keyword evidence="7" id="KW-0807">Transducer</keyword>
<protein>
    <recommendedName>
        <fullName evidence="9">G-protein coupled receptors family 1 profile domain-containing protein</fullName>
    </recommendedName>
</protein>
<dbReference type="Proteomes" id="UP000663866">
    <property type="component" value="Unassembled WGS sequence"/>
</dbReference>
<name>A0A821KSV0_9BILA</name>
<dbReference type="Gene3D" id="1.20.1070.10">
    <property type="entry name" value="Rhodopsin 7-helix transmembrane proteins"/>
    <property type="match status" value="1"/>
</dbReference>
<keyword evidence="3 8" id="KW-1133">Transmembrane helix</keyword>
<proteinExistence type="predicted"/>
<keyword evidence="4" id="KW-0297">G-protein coupled receptor</keyword>
<dbReference type="PRINTS" id="PR00237">
    <property type="entry name" value="GPCRRHODOPSN"/>
</dbReference>
<keyword evidence="11" id="KW-1185">Reference proteome</keyword>
<evidence type="ECO:0000256" key="5">
    <source>
        <dbReference type="ARBA" id="ARBA00023136"/>
    </source>
</evidence>
<organism evidence="10 11">
    <name type="scientific">Rotaria magnacalcarata</name>
    <dbReference type="NCBI Taxonomy" id="392030"/>
    <lineage>
        <taxon>Eukaryota</taxon>
        <taxon>Metazoa</taxon>
        <taxon>Spiralia</taxon>
        <taxon>Gnathifera</taxon>
        <taxon>Rotifera</taxon>
        <taxon>Eurotatoria</taxon>
        <taxon>Bdelloidea</taxon>
        <taxon>Philodinida</taxon>
        <taxon>Philodinidae</taxon>
        <taxon>Rotaria</taxon>
    </lineage>
</organism>
<dbReference type="PANTHER" id="PTHR45695:SF9">
    <property type="entry name" value="LEUCOKININ RECEPTOR"/>
    <property type="match status" value="1"/>
</dbReference>
<comment type="subcellular location">
    <subcellularLocation>
        <location evidence="1">Membrane</location>
        <topology evidence="1">Multi-pass membrane protein</topology>
    </subcellularLocation>
</comment>
<comment type="caution">
    <text evidence="10">The sequence shown here is derived from an EMBL/GenBank/DDBJ whole genome shotgun (WGS) entry which is preliminary data.</text>
</comment>
<dbReference type="GO" id="GO:0004930">
    <property type="term" value="F:G protein-coupled receptor activity"/>
    <property type="evidence" value="ECO:0007669"/>
    <property type="project" value="UniProtKB-KW"/>
</dbReference>
<evidence type="ECO:0000259" key="9">
    <source>
        <dbReference type="PROSITE" id="PS50262"/>
    </source>
</evidence>
<evidence type="ECO:0000256" key="2">
    <source>
        <dbReference type="ARBA" id="ARBA00022692"/>
    </source>
</evidence>
<keyword evidence="6" id="KW-0675">Receptor</keyword>
<keyword evidence="2 8" id="KW-0812">Transmembrane</keyword>
<sequence length="49" mass="5589">MYAGYLLIVFYCLILILGLLGNSMVIYVAIRKKKYRNVTNCYVINLAVA</sequence>
<dbReference type="SUPFAM" id="SSF81321">
    <property type="entry name" value="Family A G protein-coupled receptor-like"/>
    <property type="match status" value="1"/>
</dbReference>
<gene>
    <name evidence="10" type="ORF">OVN521_LOCUS49748</name>
</gene>
<dbReference type="InterPro" id="IPR017452">
    <property type="entry name" value="GPCR_Rhodpsn_7TM"/>
</dbReference>
<evidence type="ECO:0000313" key="11">
    <source>
        <dbReference type="Proteomes" id="UP000663866"/>
    </source>
</evidence>
<feature type="non-terminal residue" evidence="10">
    <location>
        <position position="1"/>
    </location>
</feature>
<dbReference type="GO" id="GO:0005886">
    <property type="term" value="C:plasma membrane"/>
    <property type="evidence" value="ECO:0007669"/>
    <property type="project" value="TreeGrafter"/>
</dbReference>
<evidence type="ECO:0000313" key="10">
    <source>
        <dbReference type="EMBL" id="CAF4739303.1"/>
    </source>
</evidence>
<dbReference type="InterPro" id="IPR000276">
    <property type="entry name" value="GPCR_Rhodpsn"/>
</dbReference>
<dbReference type="PANTHER" id="PTHR45695">
    <property type="entry name" value="LEUCOKININ RECEPTOR-RELATED"/>
    <property type="match status" value="1"/>
</dbReference>
<feature type="transmembrane region" description="Helical" evidence="8">
    <location>
        <begin position="6"/>
        <end position="30"/>
    </location>
</feature>
<evidence type="ECO:0000256" key="7">
    <source>
        <dbReference type="ARBA" id="ARBA00023224"/>
    </source>
</evidence>
<dbReference type="EMBL" id="CAJOBG010110669">
    <property type="protein sequence ID" value="CAF4739303.1"/>
    <property type="molecule type" value="Genomic_DNA"/>
</dbReference>
<dbReference type="PROSITE" id="PS50262">
    <property type="entry name" value="G_PROTEIN_RECEP_F1_2"/>
    <property type="match status" value="1"/>
</dbReference>